<organism evidence="1 2">
    <name type="scientific">Lentinula boryana</name>
    <dbReference type="NCBI Taxonomy" id="40481"/>
    <lineage>
        <taxon>Eukaryota</taxon>
        <taxon>Fungi</taxon>
        <taxon>Dikarya</taxon>
        <taxon>Basidiomycota</taxon>
        <taxon>Agaricomycotina</taxon>
        <taxon>Agaricomycetes</taxon>
        <taxon>Agaricomycetidae</taxon>
        <taxon>Agaricales</taxon>
        <taxon>Marasmiineae</taxon>
        <taxon>Omphalotaceae</taxon>
        <taxon>Lentinula</taxon>
    </lineage>
</organism>
<accession>A0ABQ8QEU8</accession>
<evidence type="ECO:0000313" key="2">
    <source>
        <dbReference type="Proteomes" id="UP001163828"/>
    </source>
</evidence>
<protein>
    <submittedName>
        <fullName evidence="1">Uncharacterized protein</fullName>
    </submittedName>
</protein>
<dbReference type="EMBL" id="MU790595">
    <property type="protein sequence ID" value="KAJ3996984.1"/>
    <property type="molecule type" value="Genomic_DNA"/>
</dbReference>
<sequence length="84" mass="9703">MPIRLLGLSNLYVIVYWSIRITLTRSLTLSKLSLNGERAHCNSPRLNTKDGYGQYRRTQRTIYPDKAFKSLKSFYPMLSESCGL</sequence>
<gene>
    <name evidence="1" type="ORF">F5050DRAFT_1497415</name>
</gene>
<proteinExistence type="predicted"/>
<keyword evidence="2" id="KW-1185">Reference proteome</keyword>
<evidence type="ECO:0000313" key="1">
    <source>
        <dbReference type="EMBL" id="KAJ3996984.1"/>
    </source>
</evidence>
<reference evidence="1" key="1">
    <citation type="submission" date="2022-08" db="EMBL/GenBank/DDBJ databases">
        <authorList>
            <consortium name="DOE Joint Genome Institute"/>
            <person name="Min B."/>
            <person name="Riley R."/>
            <person name="Sierra-Patev S."/>
            <person name="Naranjo-Ortiz M."/>
            <person name="Looney B."/>
            <person name="Konkel Z."/>
            <person name="Slot J.C."/>
            <person name="Sakamoto Y."/>
            <person name="Steenwyk J.L."/>
            <person name="Rokas A."/>
            <person name="Carro J."/>
            <person name="Camarero S."/>
            <person name="Ferreira P."/>
            <person name="Molpeceres G."/>
            <person name="Ruiz-Duenas F.J."/>
            <person name="Serrano A."/>
            <person name="Henrissat B."/>
            <person name="Drula E."/>
            <person name="Hughes K.W."/>
            <person name="Mata J.L."/>
            <person name="Ishikawa N.K."/>
            <person name="Vargas-Isla R."/>
            <person name="Ushijima S."/>
            <person name="Smith C.A."/>
            <person name="Ahrendt S."/>
            <person name="Andreopoulos W."/>
            <person name="He G."/>
            <person name="Labutti K."/>
            <person name="Lipzen A."/>
            <person name="Ng V."/>
            <person name="Sandor L."/>
            <person name="Barry K."/>
            <person name="Martinez A.T."/>
            <person name="Xiao Y."/>
            <person name="Gibbons J.G."/>
            <person name="Terashima K."/>
            <person name="Hibbett D.S."/>
            <person name="Grigoriev I.V."/>
        </authorList>
    </citation>
    <scope>NUCLEOTIDE SEQUENCE</scope>
    <source>
        <strain evidence="1">TFB10827</strain>
    </source>
</reference>
<comment type="caution">
    <text evidence="1">The sequence shown here is derived from an EMBL/GenBank/DDBJ whole genome shotgun (WGS) entry which is preliminary data.</text>
</comment>
<name>A0ABQ8QEU8_9AGAR</name>
<dbReference type="Proteomes" id="UP001163828">
    <property type="component" value="Unassembled WGS sequence"/>
</dbReference>